<dbReference type="Proteomes" id="UP000709351">
    <property type="component" value="Unassembled WGS sequence"/>
</dbReference>
<dbReference type="InterPro" id="IPR007197">
    <property type="entry name" value="rSAM"/>
</dbReference>
<dbReference type="GO" id="GO:0051536">
    <property type="term" value="F:iron-sulfur cluster binding"/>
    <property type="evidence" value="ECO:0007669"/>
    <property type="project" value="InterPro"/>
</dbReference>
<name>A0A930DSR8_9FIRM</name>
<accession>A0A930DSR8</accession>
<dbReference type="EMBL" id="JABZRD010000520">
    <property type="protein sequence ID" value="MBF1284441.1"/>
    <property type="molecule type" value="Genomic_DNA"/>
</dbReference>
<dbReference type="SFLD" id="SFLDG01095">
    <property type="entry name" value="Uncharacterised_Radical_SAM_Su"/>
    <property type="match status" value="1"/>
</dbReference>
<dbReference type="SFLD" id="SFLDS00029">
    <property type="entry name" value="Radical_SAM"/>
    <property type="match status" value="1"/>
</dbReference>
<dbReference type="SUPFAM" id="SSF102114">
    <property type="entry name" value="Radical SAM enzymes"/>
    <property type="match status" value="1"/>
</dbReference>
<sequence>MDYEGRICRSPMEKSSYMLPVTVGCPYNGCHFCNLFRDLHYRELPISQIEEELRRVQNAGGMPKKIFLGDGCAFGLKTEQLLKILDLIHRYFPECDIINSDATITSIRMKTDEELKTLS</sequence>
<comment type="caution">
    <text evidence="1">The sequence shown here is derived from an EMBL/GenBank/DDBJ whole genome shotgun (WGS) entry which is preliminary data.</text>
</comment>
<reference evidence="1" key="1">
    <citation type="submission" date="2020-04" db="EMBL/GenBank/DDBJ databases">
        <title>Deep metagenomics examines the oral microbiome during advanced dental caries in children, revealing novel taxa and co-occurrences with host molecules.</title>
        <authorList>
            <person name="Baker J.L."/>
            <person name="Morton J.T."/>
            <person name="Dinis M."/>
            <person name="Alvarez R."/>
            <person name="Tran N.C."/>
            <person name="Knight R."/>
            <person name="Edlund A."/>
        </authorList>
    </citation>
    <scope>NUCLEOTIDE SEQUENCE</scope>
    <source>
        <strain evidence="1">JCVI_24_bin.2</strain>
    </source>
</reference>
<organism evidence="1 2">
    <name type="scientific">Oribacterium parvum</name>
    <dbReference type="NCBI Taxonomy" id="1501329"/>
    <lineage>
        <taxon>Bacteria</taxon>
        <taxon>Bacillati</taxon>
        <taxon>Bacillota</taxon>
        <taxon>Clostridia</taxon>
        <taxon>Lachnospirales</taxon>
        <taxon>Lachnospiraceae</taxon>
        <taxon>Oribacterium</taxon>
    </lineage>
</organism>
<proteinExistence type="predicted"/>
<dbReference type="InterPro" id="IPR058240">
    <property type="entry name" value="rSAM_sf"/>
</dbReference>
<dbReference type="AlphaFoldDB" id="A0A930DSR8"/>
<evidence type="ECO:0000313" key="2">
    <source>
        <dbReference type="Proteomes" id="UP000709351"/>
    </source>
</evidence>
<dbReference type="GO" id="GO:0003824">
    <property type="term" value="F:catalytic activity"/>
    <property type="evidence" value="ECO:0007669"/>
    <property type="project" value="InterPro"/>
</dbReference>
<feature type="non-terminal residue" evidence="1">
    <location>
        <position position="119"/>
    </location>
</feature>
<gene>
    <name evidence="1" type="ORF">HXM93_07940</name>
</gene>
<protein>
    <submittedName>
        <fullName evidence="1">Radical SAM protein</fullName>
    </submittedName>
</protein>
<evidence type="ECO:0000313" key="1">
    <source>
        <dbReference type="EMBL" id="MBF1284441.1"/>
    </source>
</evidence>
<dbReference type="PROSITE" id="PS51257">
    <property type="entry name" value="PROKAR_LIPOPROTEIN"/>
    <property type="match status" value="1"/>
</dbReference>